<feature type="chain" id="PRO_5001798972" description="Bacteriophage N4 adsorption protein A C-terminal domain-containing protein" evidence="2">
    <location>
        <begin position="23"/>
        <end position="855"/>
    </location>
</feature>
<dbReference type="Gene3D" id="1.25.40.10">
    <property type="entry name" value="Tetratricopeptide repeat domain"/>
    <property type="match status" value="3"/>
</dbReference>
<dbReference type="RefSeq" id="WP_032626794.1">
    <property type="nucleotide sequence ID" value="NZ_JPQU01000021.1"/>
</dbReference>
<gene>
    <name evidence="4" type="ORF">IV01_05440</name>
</gene>
<feature type="region of interest" description="Disordered" evidence="1">
    <location>
        <begin position="597"/>
        <end position="635"/>
    </location>
</feature>
<evidence type="ECO:0000256" key="2">
    <source>
        <dbReference type="SAM" id="SignalP"/>
    </source>
</evidence>
<dbReference type="Pfam" id="PF13283">
    <property type="entry name" value="NfrA_C"/>
    <property type="match status" value="1"/>
</dbReference>
<dbReference type="OrthoDB" id="7399085at2"/>
<name>A0A085VNW4_PSESX</name>
<feature type="signal peptide" evidence="2">
    <location>
        <begin position="1"/>
        <end position="22"/>
    </location>
</feature>
<dbReference type="EMBL" id="JPQU01000021">
    <property type="protein sequence ID" value="KFE57127.1"/>
    <property type="molecule type" value="Genomic_DNA"/>
</dbReference>
<evidence type="ECO:0000259" key="3">
    <source>
        <dbReference type="Pfam" id="PF13283"/>
    </source>
</evidence>
<keyword evidence="2" id="KW-0732">Signal</keyword>
<sequence>MKRSLLSLMVTGLSLMPVVSFAETLPLPLTGPAYQTANEAYSAYERKDYDLAIAKAREALRQRADVTRLNRLIALAERDKDMRDNPKRYPQSRQAPGFGAAAQAFKAYDRDDFAAAAQSARKAISQAPKRMDYRLLLIESLQRQQHLQEADLATSDALRVFPDDDTLLMRREAIRRQLAAPLAIAGYRALQADNLPLAVDQARKAVNWAPEIGAHQQLLISTLIEAKDYRAAELAATGALAQDDGEIAPWILRSYALDRQGKTQAAQNDLKQALAIDGLLDSEVREIRFFAADLALSNNEPELALAQLQQLPPDESGELARRRAAAQAAARQKSNGLKTALRFPAPALNCQESAFGLICDIWPGNQRDGGTDMAVQAYAALARKDSASAATLASEAIRRAPENPAYRSLLVSALTDQKRLPEALDAANSGLAANGDDARLLAQRGRLHQQMNEDSAARKDFTQALALGTLPAYEEASLYAALGQRRTARERLQQARDTGELESMSDLQIAYLSVQAGDDEAAHESFRKSDAATRLSPTASQDAAYTAMRVNDDEHAVGYFKRVIDAKNAGELDMPAQQLFDTRRAVADVSRTWGLTSTTSYRGNSSSSGLSSAPSTSNGNSGSSSGGSNDSLQNSTELSYRPLGYRNARFVELYGRITDTLWSKNGDSDTGLDALQGALGARIKPFSSLNVMAAVERTFPLGSSDVDGDWLLRLGYGSSIGTDLRVDTPSWWTSQLFAEAGHYINDSRNYINSEWQGGRSYAIGGTGSRWVTFPHVVAAYDYDSKMNSKTGADGRADYSSGHASGVGIGNNVRYWFREDAYNAPRSYVDFSLQYRVKVSGDDRAKGVFARLTYSY</sequence>
<keyword evidence="5" id="KW-1185">Reference proteome</keyword>
<dbReference type="SUPFAM" id="SSF48452">
    <property type="entry name" value="TPR-like"/>
    <property type="match status" value="3"/>
</dbReference>
<accession>A0A085VNW4</accession>
<dbReference type="InterPro" id="IPR025137">
    <property type="entry name" value="NfrA_C"/>
</dbReference>
<dbReference type="InterPro" id="IPR019734">
    <property type="entry name" value="TPR_rpt"/>
</dbReference>
<dbReference type="PATRIC" id="fig|317.175.peg.1144"/>
<proteinExistence type="predicted"/>
<feature type="domain" description="Bacteriophage N4 adsorption protein A C-terminal" evidence="3">
    <location>
        <begin position="667"/>
        <end position="850"/>
    </location>
</feature>
<dbReference type="SMART" id="SM00028">
    <property type="entry name" value="TPR"/>
    <property type="match status" value="6"/>
</dbReference>
<protein>
    <recommendedName>
        <fullName evidence="3">Bacteriophage N4 adsorption protein A C-terminal domain-containing protein</fullName>
    </recommendedName>
</protein>
<evidence type="ECO:0000256" key="1">
    <source>
        <dbReference type="SAM" id="MobiDB-lite"/>
    </source>
</evidence>
<reference evidence="4 5" key="1">
    <citation type="submission" date="2014-07" db="EMBL/GenBank/DDBJ databases">
        <title>Draft Genome Sequences of Environmental Pseudomonas syringae strains.</title>
        <authorList>
            <person name="Baltrus D.A."/>
            <person name="Berge O."/>
            <person name="Morris C."/>
        </authorList>
    </citation>
    <scope>NUCLEOTIDE SEQUENCE [LARGE SCALE GENOMIC DNA]</scope>
    <source>
        <strain evidence="4 5">GAW0119</strain>
    </source>
</reference>
<evidence type="ECO:0000313" key="4">
    <source>
        <dbReference type="EMBL" id="KFE57127.1"/>
    </source>
</evidence>
<dbReference type="InterPro" id="IPR011990">
    <property type="entry name" value="TPR-like_helical_dom_sf"/>
</dbReference>
<dbReference type="Proteomes" id="UP000028631">
    <property type="component" value="Unassembled WGS sequence"/>
</dbReference>
<comment type="caution">
    <text evidence="4">The sequence shown here is derived from an EMBL/GenBank/DDBJ whole genome shotgun (WGS) entry which is preliminary data.</text>
</comment>
<organism evidence="4 5">
    <name type="scientific">Pseudomonas syringae</name>
    <dbReference type="NCBI Taxonomy" id="317"/>
    <lineage>
        <taxon>Bacteria</taxon>
        <taxon>Pseudomonadati</taxon>
        <taxon>Pseudomonadota</taxon>
        <taxon>Gammaproteobacteria</taxon>
        <taxon>Pseudomonadales</taxon>
        <taxon>Pseudomonadaceae</taxon>
        <taxon>Pseudomonas</taxon>
    </lineage>
</organism>
<dbReference type="AlphaFoldDB" id="A0A085VNW4"/>
<evidence type="ECO:0000313" key="5">
    <source>
        <dbReference type="Proteomes" id="UP000028631"/>
    </source>
</evidence>